<evidence type="ECO:0000313" key="7">
    <source>
        <dbReference type="RefSeq" id="XP_032815094.1"/>
    </source>
</evidence>
<dbReference type="RefSeq" id="XP_032815094.1">
    <property type="nucleotide sequence ID" value="XM_032959203.1"/>
</dbReference>
<evidence type="ECO:0000259" key="5">
    <source>
        <dbReference type="PROSITE" id="PS50195"/>
    </source>
</evidence>
<feature type="domain" description="PX" evidence="5">
    <location>
        <begin position="1"/>
        <end position="107"/>
    </location>
</feature>
<dbReference type="AlphaFoldDB" id="A0AAJ7TC51"/>
<dbReference type="Pfam" id="PF21271">
    <property type="entry name" value="SNX17-31_F2_FERM"/>
    <property type="match status" value="1"/>
</dbReference>
<dbReference type="PANTHER" id="PTHR12431:SF15">
    <property type="entry name" value="SORTING NEXIN-31"/>
    <property type="match status" value="1"/>
</dbReference>
<evidence type="ECO:0000256" key="3">
    <source>
        <dbReference type="ARBA" id="ARBA00022927"/>
    </source>
</evidence>
<dbReference type="FunFam" id="3.30.1520.10:FF:000008">
    <property type="entry name" value="Sorting nexin-17 isoform1"/>
    <property type="match status" value="1"/>
</dbReference>
<accession>A0AAJ7TC51</accession>
<dbReference type="Gene3D" id="1.20.80.60">
    <property type="match status" value="1"/>
</dbReference>
<reference evidence="7" key="1">
    <citation type="submission" date="2025-08" db="UniProtKB">
        <authorList>
            <consortium name="RefSeq"/>
        </authorList>
    </citation>
    <scope>IDENTIFICATION</scope>
    <source>
        <tissue evidence="7">Sperm</tissue>
    </source>
</reference>
<name>A0AAJ7TC51_PETMA</name>
<dbReference type="Pfam" id="PF18116">
    <property type="entry name" value="SNX17_FERM_C"/>
    <property type="match status" value="1"/>
</dbReference>
<evidence type="ECO:0000256" key="1">
    <source>
        <dbReference type="ARBA" id="ARBA00010883"/>
    </source>
</evidence>
<dbReference type="GeneID" id="116945096"/>
<dbReference type="InterPro" id="IPR048763">
    <property type="entry name" value="SNX17-31_FERM_F1"/>
</dbReference>
<dbReference type="InterPro" id="IPR048767">
    <property type="entry name" value="SNX17-31_FERM_F2"/>
</dbReference>
<dbReference type="SUPFAM" id="SSF64268">
    <property type="entry name" value="PX domain"/>
    <property type="match status" value="1"/>
</dbReference>
<dbReference type="Gene3D" id="3.10.20.90">
    <property type="entry name" value="Phosphatidylinositol 3-kinase Catalytic Subunit, Chain A, domain 1"/>
    <property type="match status" value="1"/>
</dbReference>
<dbReference type="KEGG" id="pmrn:116945096"/>
<evidence type="ECO:0000256" key="4">
    <source>
        <dbReference type="SAM" id="MobiDB-lite"/>
    </source>
</evidence>
<feature type="compositionally biased region" description="Polar residues" evidence="4">
    <location>
        <begin position="397"/>
        <end position="407"/>
    </location>
</feature>
<keyword evidence="3" id="KW-0653">Protein transport</keyword>
<dbReference type="GO" id="GO:0035091">
    <property type="term" value="F:phosphatidylinositol binding"/>
    <property type="evidence" value="ECO:0007669"/>
    <property type="project" value="InterPro"/>
</dbReference>
<dbReference type="Gene3D" id="3.30.1520.10">
    <property type="entry name" value="Phox-like domain"/>
    <property type="match status" value="1"/>
</dbReference>
<dbReference type="SMART" id="SM00312">
    <property type="entry name" value="PX"/>
    <property type="match status" value="1"/>
</dbReference>
<dbReference type="PROSITE" id="PS50195">
    <property type="entry name" value="PX"/>
    <property type="match status" value="1"/>
</dbReference>
<dbReference type="GO" id="GO:0006886">
    <property type="term" value="P:intracellular protein transport"/>
    <property type="evidence" value="ECO:0007669"/>
    <property type="project" value="TreeGrafter"/>
</dbReference>
<dbReference type="InterPro" id="IPR011993">
    <property type="entry name" value="PH-like_dom_sf"/>
</dbReference>
<protein>
    <submittedName>
        <fullName evidence="7">Sorting nexin-17</fullName>
    </submittedName>
</protein>
<evidence type="ECO:0000313" key="6">
    <source>
        <dbReference type="Proteomes" id="UP001318040"/>
    </source>
</evidence>
<dbReference type="Pfam" id="PF00787">
    <property type="entry name" value="PX"/>
    <property type="match status" value="1"/>
</dbReference>
<sequence>MYCCVPRVEDRFDEVGAKYAVFVVHINGVLHCRVRYSQLHGLHELLRRVYGTREPPFPPKRLFALSDAQTEERRRQIEQYLQCISQDEEMSKSELVTSFLRKAQQDTWEVHEAQVEVHVVLPSGETSPVVIPNTSPTHSVLQAVGVAVGIPDDLLPNFGLFLGHAEGERQLTLVRRLQEFELPFVSVISSPIKGSCLFLRTSYLDRELDKFVMADAVGLKLLYQQAVADIKRGWCEVDAAQKQKLAELHKHGTFEEFLRVAQSLPQYGCVRLDKCECDWPEPDSRAAVRAGGGVLACRSTRPGGQGTTEEGTFRVTRIRSWTVTSRILVSGEEGGGTEGGSGSVLELAFEYLVRPDTLRWIKLRTQQAIALSLCLQTMVNEILQQRAGRDKEKMSSGAASDSTQISVNGAKDPKVNGEHALIRPAPSKHMDSSLGLSLRLPGIKKADNVHSNDAFEGIGEEDL</sequence>
<proteinExistence type="inferred from homology"/>
<dbReference type="InterPro" id="IPR036871">
    <property type="entry name" value="PX_dom_sf"/>
</dbReference>
<evidence type="ECO:0000256" key="2">
    <source>
        <dbReference type="ARBA" id="ARBA00022448"/>
    </source>
</evidence>
<dbReference type="FunFam" id="1.20.80.60:FF:000001">
    <property type="entry name" value="Sorting nexin-17 isoform1"/>
    <property type="match status" value="1"/>
</dbReference>
<gene>
    <name evidence="7" type="primary">SNX17</name>
</gene>
<dbReference type="Gene3D" id="2.30.29.30">
    <property type="entry name" value="Pleckstrin-homology domain (PH domain)/Phosphotyrosine-binding domain (PTB)"/>
    <property type="match status" value="1"/>
</dbReference>
<dbReference type="InterPro" id="IPR040842">
    <property type="entry name" value="SNX17/31_FERM"/>
</dbReference>
<dbReference type="PANTHER" id="PTHR12431">
    <property type="entry name" value="SORTING NEXIN 17 AND 27"/>
    <property type="match status" value="1"/>
</dbReference>
<dbReference type="GO" id="GO:0032456">
    <property type="term" value="P:endocytic recycling"/>
    <property type="evidence" value="ECO:0007669"/>
    <property type="project" value="TreeGrafter"/>
</dbReference>
<dbReference type="InterPro" id="IPR001683">
    <property type="entry name" value="PX_dom"/>
</dbReference>
<feature type="region of interest" description="Disordered" evidence="4">
    <location>
        <begin position="387"/>
        <end position="417"/>
    </location>
</feature>
<dbReference type="Pfam" id="PF21273">
    <property type="entry name" value="SNX17-27-31_F1_FERM"/>
    <property type="match status" value="1"/>
</dbReference>
<keyword evidence="2" id="KW-0813">Transport</keyword>
<dbReference type="GO" id="GO:0005769">
    <property type="term" value="C:early endosome"/>
    <property type="evidence" value="ECO:0007669"/>
    <property type="project" value="TreeGrafter"/>
</dbReference>
<organism evidence="6 7">
    <name type="scientific">Petromyzon marinus</name>
    <name type="common">Sea lamprey</name>
    <dbReference type="NCBI Taxonomy" id="7757"/>
    <lineage>
        <taxon>Eukaryota</taxon>
        <taxon>Metazoa</taxon>
        <taxon>Chordata</taxon>
        <taxon>Craniata</taxon>
        <taxon>Vertebrata</taxon>
        <taxon>Cyclostomata</taxon>
        <taxon>Hyperoartia</taxon>
        <taxon>Petromyzontiformes</taxon>
        <taxon>Petromyzontidae</taxon>
        <taxon>Petromyzon</taxon>
    </lineage>
</organism>
<comment type="similarity">
    <text evidence="1">Belongs to the sorting nexin family.</text>
</comment>
<dbReference type="CDD" id="cd06885">
    <property type="entry name" value="PX_SNX17_31"/>
    <property type="match status" value="1"/>
</dbReference>
<dbReference type="Proteomes" id="UP001318040">
    <property type="component" value="Chromosome 23"/>
</dbReference>
<keyword evidence="6" id="KW-1185">Reference proteome</keyword>